<feature type="transmembrane region" description="Helical" evidence="1">
    <location>
        <begin position="174"/>
        <end position="191"/>
    </location>
</feature>
<dbReference type="GO" id="GO:0016020">
    <property type="term" value="C:membrane"/>
    <property type="evidence" value="ECO:0007669"/>
    <property type="project" value="TreeGrafter"/>
</dbReference>
<protein>
    <submittedName>
        <fullName evidence="3">Acyltransferase</fullName>
    </submittedName>
</protein>
<dbReference type="Proteomes" id="UP001165393">
    <property type="component" value="Unassembled WGS sequence"/>
</dbReference>
<feature type="transmembrane region" description="Helical" evidence="1">
    <location>
        <begin position="30"/>
        <end position="51"/>
    </location>
</feature>
<gene>
    <name evidence="3" type="ORF">NAF29_17695</name>
</gene>
<evidence type="ECO:0000259" key="2">
    <source>
        <dbReference type="Pfam" id="PF01757"/>
    </source>
</evidence>
<name>A0AA41WBX2_9GAMM</name>
<dbReference type="PANTHER" id="PTHR23028:SF53">
    <property type="entry name" value="ACYL_TRANSF_3 DOMAIN-CONTAINING PROTEIN"/>
    <property type="match status" value="1"/>
</dbReference>
<keyword evidence="4" id="KW-1185">Reference proteome</keyword>
<feature type="domain" description="Acyltransferase 3" evidence="2">
    <location>
        <begin position="6"/>
        <end position="321"/>
    </location>
</feature>
<dbReference type="InterPro" id="IPR050879">
    <property type="entry name" value="Acyltransferase_3"/>
</dbReference>
<feature type="transmembrane region" description="Helical" evidence="1">
    <location>
        <begin position="274"/>
        <end position="291"/>
    </location>
</feature>
<dbReference type="PANTHER" id="PTHR23028">
    <property type="entry name" value="ACETYLTRANSFERASE"/>
    <property type="match status" value="1"/>
</dbReference>
<dbReference type="InterPro" id="IPR002656">
    <property type="entry name" value="Acyl_transf_3_dom"/>
</dbReference>
<keyword evidence="1" id="KW-0812">Transmembrane</keyword>
<comment type="caution">
    <text evidence="3">The sequence shown here is derived from an EMBL/GenBank/DDBJ whole genome shotgun (WGS) entry which is preliminary data.</text>
</comment>
<feature type="transmembrane region" description="Helical" evidence="1">
    <location>
        <begin position="303"/>
        <end position="324"/>
    </location>
</feature>
<dbReference type="AlphaFoldDB" id="A0AA41WBX2"/>
<organism evidence="3 4">
    <name type="scientific">Echinimonas agarilytica</name>
    <dbReference type="NCBI Taxonomy" id="1215918"/>
    <lineage>
        <taxon>Bacteria</taxon>
        <taxon>Pseudomonadati</taxon>
        <taxon>Pseudomonadota</taxon>
        <taxon>Gammaproteobacteria</taxon>
        <taxon>Alteromonadales</taxon>
        <taxon>Echinimonadaceae</taxon>
        <taxon>Echinimonas</taxon>
    </lineage>
</organism>
<sequence length="343" mass="39467">MFGTYRTLLALMVVALHLGGFKVMGGYAVFGFYMLSGYLMTLIMQESYGYSIQGVRKYAANRFLRIFPSYWFSVALSIALIAIVGNEFSTNYLKSLDMPGNAADWFRNIFLFFPFQEAPRLTPPAWALTVEIFFYILIGLGLSRSKRIVYAWFVLSLIYHVIAYVNNWSWEHRYFSIFAASLPFSAGALIYHTKRKFSSIDLFKPLFKATYAPHLIFTGILVNWLLGFLMNDQKGLFFGTNFWLCFLMLLSLVDRKSIKGIRPKIDKVMGDFSYPIYLTHYQVGLAVVYIASQFDILLARPSIELMAISLIPLCFVSLFLIYGIDHPVEKVRRYIKSRKSTVN</sequence>
<evidence type="ECO:0000313" key="4">
    <source>
        <dbReference type="Proteomes" id="UP001165393"/>
    </source>
</evidence>
<keyword evidence="3" id="KW-0012">Acyltransferase</keyword>
<feature type="transmembrane region" description="Helical" evidence="1">
    <location>
        <begin position="125"/>
        <end position="142"/>
    </location>
</feature>
<keyword evidence="3" id="KW-0808">Transferase</keyword>
<dbReference type="Pfam" id="PF01757">
    <property type="entry name" value="Acyl_transf_3"/>
    <property type="match status" value="1"/>
</dbReference>
<dbReference type="EMBL" id="JAMQGP010000011">
    <property type="protein sequence ID" value="MCM2681483.1"/>
    <property type="molecule type" value="Genomic_DNA"/>
</dbReference>
<evidence type="ECO:0000313" key="3">
    <source>
        <dbReference type="EMBL" id="MCM2681483.1"/>
    </source>
</evidence>
<reference evidence="3 4" key="1">
    <citation type="journal article" date="2013" name="Antonie Van Leeuwenhoek">
        <title>Echinimonas agarilytica gen. nov., sp. nov., a new gammaproteobacterium isolated from the sea urchin Strongylocentrotus intermedius.</title>
        <authorList>
            <person name="Nedashkovskaya O.I."/>
            <person name="Stenkova A.M."/>
            <person name="Zhukova N.V."/>
            <person name="Van Trappen S."/>
            <person name="Lee J.S."/>
            <person name="Kim S.B."/>
        </authorList>
    </citation>
    <scope>NUCLEOTIDE SEQUENCE [LARGE SCALE GENOMIC DNA]</scope>
    <source>
        <strain evidence="3 4">KMM 6351</strain>
    </source>
</reference>
<evidence type="ECO:0000256" key="1">
    <source>
        <dbReference type="SAM" id="Phobius"/>
    </source>
</evidence>
<dbReference type="GO" id="GO:0016747">
    <property type="term" value="F:acyltransferase activity, transferring groups other than amino-acyl groups"/>
    <property type="evidence" value="ECO:0007669"/>
    <property type="project" value="InterPro"/>
</dbReference>
<feature type="transmembrane region" description="Helical" evidence="1">
    <location>
        <begin position="211"/>
        <end position="230"/>
    </location>
</feature>
<keyword evidence="1" id="KW-1133">Transmembrane helix</keyword>
<accession>A0AA41WBX2</accession>
<dbReference type="GO" id="GO:0009103">
    <property type="term" value="P:lipopolysaccharide biosynthetic process"/>
    <property type="evidence" value="ECO:0007669"/>
    <property type="project" value="TreeGrafter"/>
</dbReference>
<feature type="transmembrane region" description="Helical" evidence="1">
    <location>
        <begin position="236"/>
        <end position="253"/>
    </location>
</feature>
<feature type="transmembrane region" description="Helical" evidence="1">
    <location>
        <begin position="149"/>
        <end position="168"/>
    </location>
</feature>
<feature type="transmembrane region" description="Helical" evidence="1">
    <location>
        <begin position="63"/>
        <end position="84"/>
    </location>
</feature>
<proteinExistence type="predicted"/>
<keyword evidence="1" id="KW-0472">Membrane</keyword>
<dbReference type="RefSeq" id="WP_251262963.1">
    <property type="nucleotide sequence ID" value="NZ_JAMQGP010000011.1"/>
</dbReference>